<dbReference type="AlphaFoldDB" id="A0A5K7X7W2"/>
<evidence type="ECO:0000256" key="3">
    <source>
        <dbReference type="ARBA" id="ARBA00022629"/>
    </source>
</evidence>
<evidence type="ECO:0000313" key="5">
    <source>
        <dbReference type="EMBL" id="BBN99836.1"/>
    </source>
</evidence>
<dbReference type="SUPFAM" id="SSF53067">
    <property type="entry name" value="Actin-like ATPase domain"/>
    <property type="match status" value="1"/>
</dbReference>
<evidence type="ECO:0000313" key="6">
    <source>
        <dbReference type="Proteomes" id="UP000326951"/>
    </source>
</evidence>
<dbReference type="RefSeq" id="WP_139692112.1">
    <property type="nucleotide sequence ID" value="NZ_AP021853.1"/>
</dbReference>
<evidence type="ECO:0000259" key="4">
    <source>
        <dbReference type="Pfam" id="PF01047"/>
    </source>
</evidence>
<reference evidence="5 6" key="1">
    <citation type="submission" date="2019-09" db="EMBL/GenBank/DDBJ databases">
        <title>Complete genome sequence of Sporolactobacillus terrae 70-3.</title>
        <authorList>
            <person name="Tanaka N."/>
            <person name="Shiwa Y."/>
            <person name="Fujita N."/>
            <person name="Tanasupawat S."/>
        </authorList>
    </citation>
    <scope>NUCLEOTIDE SEQUENCE [LARGE SCALE GENOMIC DNA]</scope>
    <source>
        <strain evidence="5 6">70-3</strain>
    </source>
</reference>
<organism evidence="5 6">
    <name type="scientific">Sporolactobacillus terrae</name>
    <dbReference type="NCBI Taxonomy" id="269673"/>
    <lineage>
        <taxon>Bacteria</taxon>
        <taxon>Bacillati</taxon>
        <taxon>Bacillota</taxon>
        <taxon>Bacilli</taxon>
        <taxon>Bacillales</taxon>
        <taxon>Sporolactobacillaceae</taxon>
        <taxon>Sporolactobacillus</taxon>
    </lineage>
</organism>
<evidence type="ECO:0000256" key="1">
    <source>
        <dbReference type="ARBA" id="ARBA00002486"/>
    </source>
</evidence>
<comment type="similarity">
    <text evidence="2">Belongs to the ROK (NagC/XylR) family.</text>
</comment>
<dbReference type="SUPFAM" id="SSF46785">
    <property type="entry name" value="Winged helix' DNA-binding domain"/>
    <property type="match status" value="1"/>
</dbReference>
<dbReference type="GO" id="GO:0042732">
    <property type="term" value="P:D-xylose metabolic process"/>
    <property type="evidence" value="ECO:0007669"/>
    <property type="project" value="UniProtKB-KW"/>
</dbReference>
<dbReference type="InterPro" id="IPR000835">
    <property type="entry name" value="HTH_MarR-typ"/>
</dbReference>
<dbReference type="InterPro" id="IPR036390">
    <property type="entry name" value="WH_DNA-bd_sf"/>
</dbReference>
<dbReference type="CDD" id="cd23763">
    <property type="entry name" value="ASKHA_ATPase_ROK"/>
    <property type="match status" value="1"/>
</dbReference>
<gene>
    <name evidence="5" type="ORF">St703_25410</name>
</gene>
<dbReference type="Pfam" id="PF01047">
    <property type="entry name" value="MarR"/>
    <property type="match status" value="1"/>
</dbReference>
<evidence type="ECO:0000256" key="2">
    <source>
        <dbReference type="ARBA" id="ARBA00006479"/>
    </source>
</evidence>
<dbReference type="Pfam" id="PF00480">
    <property type="entry name" value="ROK"/>
    <property type="match status" value="1"/>
</dbReference>
<proteinExistence type="inferred from homology"/>
<dbReference type="InterPro" id="IPR036388">
    <property type="entry name" value="WH-like_DNA-bd_sf"/>
</dbReference>
<sequence length="371" mass="40381">MNMIGHLDLIKKINRSLILEKIKTDQPISRATIAKRLSLSKSTVSTIVDELLEKKLVIELGEQTATKGGGRPALMIGFNPKSAYAIGVDIDRQKIVVLITDLVGAIVYRKKLECTNQIDELVSIIKNCLSDSNIAEDKIIGMGIGVPGITDTKTVFSAKALRWTNLNVHQLISKQFAFPVFINNDVNCAGLGEMWLGSGRNSNHLFFIEIGMSIGSAIISNGNLVYGYNYQSGEIAYQMSKGDFEQKRFNLPNDSGVFENKVSGTALAGHGMSIKALFERYANGDSEVVPVVDNFIVELSIAIANAVNLLNPERVIIGGDVSEYMGVVMNEIQKMVDNLTPIRTNIRLASLGSDAGPLGAISFAFKQIEHS</sequence>
<feature type="domain" description="HTH marR-type" evidence="4">
    <location>
        <begin position="17"/>
        <end position="57"/>
    </location>
</feature>
<accession>A0A5K7X7W2</accession>
<dbReference type="InterPro" id="IPR043129">
    <property type="entry name" value="ATPase_NBD"/>
</dbReference>
<keyword evidence="3" id="KW-0859">Xylose metabolism</keyword>
<dbReference type="Proteomes" id="UP000326951">
    <property type="component" value="Chromosome"/>
</dbReference>
<protein>
    <submittedName>
        <fullName evidence="5">ArsR family transcriptional regulator</fullName>
    </submittedName>
</protein>
<dbReference type="InterPro" id="IPR000600">
    <property type="entry name" value="ROK"/>
</dbReference>
<dbReference type="GO" id="GO:0003700">
    <property type="term" value="F:DNA-binding transcription factor activity"/>
    <property type="evidence" value="ECO:0007669"/>
    <property type="project" value="InterPro"/>
</dbReference>
<name>A0A5K7X7W2_9BACL</name>
<dbReference type="PANTHER" id="PTHR18964">
    <property type="entry name" value="ROK (REPRESSOR, ORF, KINASE) FAMILY"/>
    <property type="match status" value="1"/>
</dbReference>
<comment type="function">
    <text evidence="1">Transcriptional repressor of xylose-utilizing enzymes.</text>
</comment>
<dbReference type="Gene3D" id="1.10.10.10">
    <property type="entry name" value="Winged helix-like DNA-binding domain superfamily/Winged helix DNA-binding domain"/>
    <property type="match status" value="1"/>
</dbReference>
<dbReference type="EMBL" id="AP021853">
    <property type="protein sequence ID" value="BBN99836.1"/>
    <property type="molecule type" value="Genomic_DNA"/>
</dbReference>
<dbReference type="PANTHER" id="PTHR18964:SF149">
    <property type="entry name" value="BIFUNCTIONAL UDP-N-ACETYLGLUCOSAMINE 2-EPIMERASE_N-ACETYLMANNOSAMINE KINASE"/>
    <property type="match status" value="1"/>
</dbReference>
<keyword evidence="3" id="KW-0119">Carbohydrate metabolism</keyword>
<dbReference type="Gene3D" id="3.30.420.40">
    <property type="match status" value="2"/>
</dbReference>